<evidence type="ECO:0000313" key="3">
    <source>
        <dbReference type="EMBL" id="SUI76436.1"/>
    </source>
</evidence>
<dbReference type="EMBL" id="UGYK01000002">
    <property type="protein sequence ID" value="SUI76436.1"/>
    <property type="molecule type" value="Genomic_DNA"/>
</dbReference>
<evidence type="ECO:0000259" key="2">
    <source>
        <dbReference type="Pfam" id="PF13477"/>
    </source>
</evidence>
<dbReference type="GO" id="GO:0009011">
    <property type="term" value="F:alpha-1,4-glucan glucosyltransferase (ADP-glucose donor) activity"/>
    <property type="evidence" value="ECO:0007669"/>
    <property type="project" value="UniProtKB-EC"/>
</dbReference>
<dbReference type="EC" id="2.4.1.21" evidence="3"/>
<accession>A0A380A971</accession>
<keyword evidence="3" id="KW-0808">Transferase</keyword>
<dbReference type="PANTHER" id="PTHR12526">
    <property type="entry name" value="GLYCOSYLTRANSFERASE"/>
    <property type="match status" value="1"/>
</dbReference>
<dbReference type="SUPFAM" id="SSF53756">
    <property type="entry name" value="UDP-Glycosyltransferase/glycogen phosphorylase"/>
    <property type="match status" value="1"/>
</dbReference>
<protein>
    <submittedName>
        <fullName evidence="3">Capsular glucan synthase</fullName>
        <ecNumber evidence="3">2.4.1.21</ecNumber>
    </submittedName>
</protein>
<keyword evidence="3" id="KW-0328">Glycosyltransferase</keyword>
<reference evidence="3 4" key="1">
    <citation type="submission" date="2018-06" db="EMBL/GenBank/DDBJ databases">
        <authorList>
            <consortium name="Pathogen Informatics"/>
            <person name="Doyle S."/>
        </authorList>
    </citation>
    <scope>NUCLEOTIDE SEQUENCE [LARGE SCALE GENOMIC DNA]</scope>
    <source>
        <strain evidence="3 4">NCTC10211</strain>
    </source>
</reference>
<dbReference type="GO" id="GO:1901135">
    <property type="term" value="P:carbohydrate derivative metabolic process"/>
    <property type="evidence" value="ECO:0007669"/>
    <property type="project" value="UniProtKB-ARBA"/>
</dbReference>
<name>A0A380A971_SERMA</name>
<feature type="domain" description="Glycosyl transferase family 1" evidence="1">
    <location>
        <begin position="188"/>
        <end position="352"/>
    </location>
</feature>
<sequence>MKKICYFINSDWYFELHWVERALAAQAAGYEIHVVSHFVGDDIQQKLADKGFICHDSSVSELSINPINFFGSLAKVWTLLKKINPDVLHCITIKPCLMGGFFARFYNKPIILGFVGLGRVFMEDKLSMNVIRYLTLHSYNHIFKNKKCLLAFEHEHDRDRLLALTEAKKSQTVVIDGAGINPDIYHYSLEINREKPVVLFASRLLWSKGLGDLVEVKKRLASKGVDFVLNVAGISIVDDPDAIPLSQIEEWHQQGLINWLGRCSDVYSLIEASNVVALPSTYSEGIPRILLEASSVGRACIAYDVGGCQSLIIDEYTGSLVEMRNIEVLAEKLEQLLTSPTKRVEMGVRSRERIESKFASSLVIDDTLKLYQRAIANGTY</sequence>
<dbReference type="Pfam" id="PF13477">
    <property type="entry name" value="Glyco_trans_4_2"/>
    <property type="match status" value="1"/>
</dbReference>
<gene>
    <name evidence="3" type="primary">glgA_2</name>
    <name evidence="3" type="ORF">NCTC10211_04886</name>
</gene>
<evidence type="ECO:0000313" key="4">
    <source>
        <dbReference type="Proteomes" id="UP000254765"/>
    </source>
</evidence>
<dbReference type="Proteomes" id="UP000254765">
    <property type="component" value="Unassembled WGS sequence"/>
</dbReference>
<dbReference type="InterPro" id="IPR028098">
    <property type="entry name" value="Glyco_trans_4-like_N"/>
</dbReference>
<dbReference type="Gene3D" id="3.40.50.2000">
    <property type="entry name" value="Glycogen Phosphorylase B"/>
    <property type="match status" value="2"/>
</dbReference>
<dbReference type="Pfam" id="PF00534">
    <property type="entry name" value="Glycos_transf_1"/>
    <property type="match status" value="1"/>
</dbReference>
<dbReference type="AlphaFoldDB" id="A0A380A971"/>
<dbReference type="PANTHER" id="PTHR12526:SF638">
    <property type="entry name" value="SPORE COAT PROTEIN SA"/>
    <property type="match status" value="1"/>
</dbReference>
<evidence type="ECO:0000259" key="1">
    <source>
        <dbReference type="Pfam" id="PF00534"/>
    </source>
</evidence>
<organism evidence="3 4">
    <name type="scientific">Serratia marcescens</name>
    <dbReference type="NCBI Taxonomy" id="615"/>
    <lineage>
        <taxon>Bacteria</taxon>
        <taxon>Pseudomonadati</taxon>
        <taxon>Pseudomonadota</taxon>
        <taxon>Gammaproteobacteria</taxon>
        <taxon>Enterobacterales</taxon>
        <taxon>Yersiniaceae</taxon>
        <taxon>Serratia</taxon>
    </lineage>
</organism>
<proteinExistence type="predicted"/>
<feature type="domain" description="Glycosyltransferase subfamily 4-like N-terminal" evidence="2">
    <location>
        <begin position="3"/>
        <end position="133"/>
    </location>
</feature>
<dbReference type="CDD" id="cd03808">
    <property type="entry name" value="GT4_CapM-like"/>
    <property type="match status" value="1"/>
</dbReference>
<dbReference type="InterPro" id="IPR001296">
    <property type="entry name" value="Glyco_trans_1"/>
</dbReference>
<dbReference type="RefSeq" id="WP_033640860.1">
    <property type="nucleotide sequence ID" value="NZ_CAMIQS010000002.1"/>
</dbReference>